<keyword evidence="3" id="KW-0694">RNA-binding</keyword>
<evidence type="ECO:0000313" key="4">
    <source>
        <dbReference type="EMBL" id="AQS55574.1"/>
    </source>
</evidence>
<dbReference type="GO" id="GO:0005737">
    <property type="term" value="C:cytoplasm"/>
    <property type="evidence" value="ECO:0007669"/>
    <property type="project" value="UniProtKB-SubCell"/>
</dbReference>
<dbReference type="GO" id="GO:0016879">
    <property type="term" value="F:ligase activity, forming carbon-nitrogen bonds"/>
    <property type="evidence" value="ECO:0007669"/>
    <property type="project" value="UniProtKB-UniRule"/>
</dbReference>
<dbReference type="OrthoDB" id="9769796at2"/>
<keyword evidence="2 3" id="KW-0819">tRNA processing</keyword>
<name>A0A1U9K6B1_9BACL</name>
<feature type="binding site" evidence="3">
    <location>
        <position position="162"/>
    </location>
    <ligand>
        <name>ATP</name>
        <dbReference type="ChEBI" id="CHEBI:30616"/>
    </ligand>
</feature>
<dbReference type="GO" id="GO:0005524">
    <property type="term" value="F:ATP binding"/>
    <property type="evidence" value="ECO:0007669"/>
    <property type="project" value="UniProtKB-KW"/>
</dbReference>
<dbReference type="EMBL" id="CP019699">
    <property type="protein sequence ID" value="AQS55574.1"/>
    <property type="molecule type" value="Genomic_DNA"/>
</dbReference>
<dbReference type="RefSeq" id="WP_077719441.1">
    <property type="nucleotide sequence ID" value="NZ_CP019699.1"/>
</dbReference>
<dbReference type="GO" id="GO:0006400">
    <property type="term" value="P:tRNA modification"/>
    <property type="evidence" value="ECO:0007669"/>
    <property type="project" value="UniProtKB-UniRule"/>
</dbReference>
<dbReference type="Gene3D" id="3.40.50.620">
    <property type="entry name" value="HUPs"/>
    <property type="match status" value="1"/>
</dbReference>
<reference evidence="4 5" key="1">
    <citation type="journal article" date="2015" name="Int. J. Syst. Evol. Microbiol.">
        <title>Novibacillus thermophilus gen. nov., sp. nov., a Gram-staining-negative and moderately thermophilic member of the family Thermoactinomycetaceae.</title>
        <authorList>
            <person name="Yang G."/>
            <person name="Chen J."/>
            <person name="Zhou S."/>
        </authorList>
    </citation>
    <scope>NUCLEOTIDE SEQUENCE [LARGE SCALE GENOMIC DNA]</scope>
    <source>
        <strain evidence="4 5">SG-1</strain>
    </source>
</reference>
<evidence type="ECO:0000313" key="5">
    <source>
        <dbReference type="Proteomes" id="UP000188603"/>
    </source>
</evidence>
<keyword evidence="1 3" id="KW-0436">Ligase</keyword>
<accession>A0A1U9K6B1</accession>
<gene>
    <name evidence="3" type="primary">tmcAL</name>
    <name evidence="4" type="ORF">B0W44_07030</name>
</gene>
<organism evidence="4 5">
    <name type="scientific">Novibacillus thermophilus</name>
    <dbReference type="NCBI Taxonomy" id="1471761"/>
    <lineage>
        <taxon>Bacteria</taxon>
        <taxon>Bacillati</taxon>
        <taxon>Bacillota</taxon>
        <taxon>Bacilli</taxon>
        <taxon>Bacillales</taxon>
        <taxon>Thermoactinomycetaceae</taxon>
        <taxon>Novibacillus</taxon>
    </lineage>
</organism>
<dbReference type="PANTHER" id="PTHR37825">
    <property type="entry name" value="TRNA(MET) CYTIDINE ACETATE LIGASE"/>
    <property type="match status" value="1"/>
</dbReference>
<dbReference type="HAMAP" id="MF_01539">
    <property type="entry name" value="TmcAL"/>
    <property type="match status" value="1"/>
</dbReference>
<evidence type="ECO:0000256" key="3">
    <source>
        <dbReference type="HAMAP-Rule" id="MF_01539"/>
    </source>
</evidence>
<dbReference type="InterPro" id="IPR008513">
    <property type="entry name" value="tRNA(Met)_cyd_acetate_ligase"/>
</dbReference>
<keyword evidence="3" id="KW-0067">ATP-binding</keyword>
<comment type="similarity">
    <text evidence="3">Belongs to the TmcAL family.</text>
</comment>
<dbReference type="STRING" id="1471761.B0W44_07030"/>
<dbReference type="AlphaFoldDB" id="A0A1U9K6B1"/>
<keyword evidence="5" id="KW-1185">Reference proteome</keyword>
<feature type="binding site" evidence="3">
    <location>
        <position position="102"/>
    </location>
    <ligand>
        <name>ATP</name>
        <dbReference type="ChEBI" id="CHEBI:30616"/>
    </ligand>
</feature>
<dbReference type="PANTHER" id="PTHR37825:SF1">
    <property type="entry name" value="TRNA(MET) CYTIDINE ACETATE LIGASE"/>
    <property type="match status" value="1"/>
</dbReference>
<comment type="function">
    <text evidence="3">Catalyzes the formation of N(4)-acetylcytidine (ac(4)C) at the wobble position of elongator tRNA(Met), using acetate and ATP as substrates. First activates an acetate ion to form acetyladenylate (Ac-AMP) and then transfers the acetyl group to tRNA to form ac(4)C34.</text>
</comment>
<dbReference type="KEGG" id="ntr:B0W44_07030"/>
<evidence type="ECO:0000256" key="1">
    <source>
        <dbReference type="ARBA" id="ARBA00022598"/>
    </source>
</evidence>
<comment type="caution">
    <text evidence="3">Lacks conserved residue(s) required for the propagation of feature annotation.</text>
</comment>
<dbReference type="NCBIfam" id="NF010191">
    <property type="entry name" value="PRK13670.1"/>
    <property type="match status" value="1"/>
</dbReference>
<feature type="binding site" evidence="3">
    <location>
        <position position="187"/>
    </location>
    <ligand>
        <name>ATP</name>
        <dbReference type="ChEBI" id="CHEBI:30616"/>
    </ligand>
</feature>
<dbReference type="SUPFAM" id="SSF52374">
    <property type="entry name" value="Nucleotidylyl transferase"/>
    <property type="match status" value="1"/>
</dbReference>
<proteinExistence type="inferred from homology"/>
<keyword evidence="3" id="KW-0963">Cytoplasm</keyword>
<comment type="subcellular location">
    <subcellularLocation>
        <location evidence="3">Cytoplasm</location>
    </subcellularLocation>
</comment>
<dbReference type="GO" id="GO:0000049">
    <property type="term" value="F:tRNA binding"/>
    <property type="evidence" value="ECO:0007669"/>
    <property type="project" value="UniProtKB-KW"/>
</dbReference>
<feature type="binding site" evidence="3">
    <location>
        <begin position="7"/>
        <end position="20"/>
    </location>
    <ligand>
        <name>ATP</name>
        <dbReference type="ChEBI" id="CHEBI:30616"/>
    </ligand>
</feature>
<keyword evidence="3" id="KW-0547">Nucleotide-binding</keyword>
<dbReference type="Pfam" id="PF05636">
    <property type="entry name" value="HIGH_NTase1"/>
    <property type="match status" value="1"/>
</dbReference>
<dbReference type="InterPro" id="IPR014729">
    <property type="entry name" value="Rossmann-like_a/b/a_fold"/>
</dbReference>
<dbReference type="Proteomes" id="UP000188603">
    <property type="component" value="Chromosome"/>
</dbReference>
<evidence type="ECO:0000256" key="2">
    <source>
        <dbReference type="ARBA" id="ARBA00022694"/>
    </source>
</evidence>
<protein>
    <recommendedName>
        <fullName evidence="3">tRNA(Met) cytidine acetate ligase</fullName>
        <ecNumber evidence="3">6.3.4.-</ecNumber>
    </recommendedName>
</protein>
<comment type="catalytic activity">
    <reaction evidence="3">
        <text>cytidine(34) in elongator tRNA(Met) + acetate + ATP = N(4)-acetylcytidine(34) in elongator tRNA(Met) + AMP + diphosphate</text>
        <dbReference type="Rhea" id="RHEA:58144"/>
        <dbReference type="Rhea" id="RHEA-COMP:10693"/>
        <dbReference type="Rhea" id="RHEA-COMP:10694"/>
        <dbReference type="ChEBI" id="CHEBI:30089"/>
        <dbReference type="ChEBI" id="CHEBI:30616"/>
        <dbReference type="ChEBI" id="CHEBI:33019"/>
        <dbReference type="ChEBI" id="CHEBI:74900"/>
        <dbReference type="ChEBI" id="CHEBI:82748"/>
        <dbReference type="ChEBI" id="CHEBI:456215"/>
    </reaction>
</comment>
<sequence>MRTVGVIVEYNPFHNGHLYHLQQAKKVTAADAVVAVMSGYFLQRGEPALVDKWTRTEMALLGGADLVLELPTVFASQPAEWFAYGAVAVLNATGVVDTLCFGSESGDLTWMQEVARTLAREPSSFRQRLQQYLKDGLSYPDAYGRTLHDYHPDIPSELAEPNNILGISYLAALHKTKSPIRPFTVRREKAGYHQRELTDHHIASATAIRRQWLESGDVNAIEPFVPPTTFLLLKDRTEKGIPPLTWESFHPMLFAKLMTATAEELSLYYNVDEGLEHRLLQQLSHSHTVNEYMTALKTKRYTWNRLQRVMTAILLGWTKADVNRSLLAGGPAYLRVLGFSDKGRLLLKQMKKTATLPIITRISKDRPSMLEWDIRASRLYNLATGWRLPFMEEFRRTPVYVRSDK</sequence>
<dbReference type="EC" id="6.3.4.-" evidence="3"/>
<keyword evidence="3" id="KW-0820">tRNA-binding</keyword>